<feature type="domain" description="Sushi" evidence="6">
    <location>
        <begin position="96"/>
        <end position="152"/>
    </location>
</feature>
<feature type="disulfide bond" evidence="5">
    <location>
        <begin position="123"/>
        <end position="150"/>
    </location>
</feature>
<dbReference type="SMART" id="SM00032">
    <property type="entry name" value="CCP"/>
    <property type="match status" value="8"/>
</dbReference>
<feature type="disulfide bond" evidence="5">
    <location>
        <begin position="299"/>
        <end position="326"/>
    </location>
</feature>
<dbReference type="InterPro" id="IPR035976">
    <property type="entry name" value="Sushi/SCR/CCP_sf"/>
</dbReference>
<keyword evidence="2" id="KW-0677">Repeat</keyword>
<evidence type="ECO:0000256" key="3">
    <source>
        <dbReference type="ARBA" id="ARBA00023157"/>
    </source>
</evidence>
<evidence type="ECO:0000256" key="2">
    <source>
        <dbReference type="ARBA" id="ARBA00022737"/>
    </source>
</evidence>
<dbReference type="Gene3D" id="2.10.70.10">
    <property type="entry name" value="Complement Module, domain 1"/>
    <property type="match status" value="8"/>
</dbReference>
<feature type="domain" description="Sushi" evidence="6">
    <location>
        <begin position="386"/>
        <end position="442"/>
    </location>
</feature>
<dbReference type="PANTHER" id="PTHR19325">
    <property type="entry name" value="COMPLEMENT COMPONENT-RELATED SUSHI DOMAIN-CONTAINING"/>
    <property type="match status" value="1"/>
</dbReference>
<feature type="disulfide bond" evidence="5">
    <location>
        <begin position="9"/>
        <end position="36"/>
    </location>
</feature>
<evidence type="ECO:0000313" key="7">
    <source>
        <dbReference type="EMBL" id="EEN65546.1"/>
    </source>
</evidence>
<dbReference type="eggNOG" id="KOG4297">
    <property type="taxonomic scope" value="Eukaryota"/>
</dbReference>
<dbReference type="EMBL" id="GG666481">
    <property type="protein sequence ID" value="EEN65546.1"/>
    <property type="molecule type" value="Genomic_DNA"/>
</dbReference>
<dbReference type="Pfam" id="PF00084">
    <property type="entry name" value="Sushi"/>
    <property type="match status" value="8"/>
</dbReference>
<dbReference type="PANTHER" id="PTHR19325:SF567">
    <property type="entry name" value="SUSHI, VON WILLEBRAND FACTOR TYPE A, EGF AND PENTRAXIN DOMAIN-CONTAINING PROTEIN 1-LIKE"/>
    <property type="match status" value="1"/>
</dbReference>
<feature type="non-terminal residue" evidence="7">
    <location>
        <position position="1"/>
    </location>
</feature>
<keyword evidence="3 5" id="KW-1015">Disulfide bond</keyword>
<accession>C3Y2D6</accession>
<evidence type="ECO:0000259" key="6">
    <source>
        <dbReference type="PROSITE" id="PS50923"/>
    </source>
</evidence>
<feature type="disulfide bond" evidence="5">
    <location>
        <begin position="356"/>
        <end position="383"/>
    </location>
</feature>
<dbReference type="CDD" id="cd00033">
    <property type="entry name" value="CCP"/>
    <property type="match status" value="8"/>
</dbReference>
<feature type="domain" description="Sushi" evidence="6">
    <location>
        <begin position="1"/>
        <end position="38"/>
    </location>
</feature>
<evidence type="ECO:0000256" key="1">
    <source>
        <dbReference type="ARBA" id="ARBA00022659"/>
    </source>
</evidence>
<sequence length="442" mass="46502">YNEDVEFTCYSGFDLVGSSHITCQADGTWSDDVPLCTAAQCPQLSPPTNGAMTGLFTYRGILEFTCDTGYDLVGPGSITCLEDGTWSDIAPNCTIVQCPPLTSPTHGTMTGSNFYQDAVQFTCDTGYTHVGAQSVTCQADASWSDIEPACTVVQCSLLTPPADGTMEGGNFFQNVVLFTCYPGYELIGASDTTCQADGSWSNSVPNCRSKTTWFLECPEPSAPENGAKTGTYSYWDVLSFTCDTGHYLVGAADIMCQADATWSDNTPNCTAMPCPPLTAPAHGSMADGSSYKDVVPFSCDTGYELNGASTIMCRDDGTWSGVVPTCTLVHCEVKTAPADGTISGGNAYDDVLQFGCISGYQLVGSPTSRCQADGTWSHNVPSCAAVECPLLTAPDNGDMTGNNFYTSEVGFTCDSGFKLVGSATLTCQADARWSGSVPSCTG</sequence>
<dbReference type="InterPro" id="IPR000436">
    <property type="entry name" value="Sushi_SCR_CCP_dom"/>
</dbReference>
<keyword evidence="1 5" id="KW-0768">Sushi</keyword>
<evidence type="ECO:0000256" key="4">
    <source>
        <dbReference type="ARBA" id="ARBA00023180"/>
    </source>
</evidence>
<dbReference type="PROSITE" id="PS50923">
    <property type="entry name" value="SUSHI"/>
    <property type="match status" value="8"/>
</dbReference>
<dbReference type="InParanoid" id="C3Y2D6"/>
<feature type="domain" description="Sushi" evidence="6">
    <location>
        <begin position="215"/>
        <end position="271"/>
    </location>
</feature>
<feature type="domain" description="Sushi" evidence="6">
    <location>
        <begin position="153"/>
        <end position="209"/>
    </location>
</feature>
<protein>
    <recommendedName>
        <fullName evidence="6">Sushi domain-containing protein</fullName>
    </recommendedName>
</protein>
<evidence type="ECO:0000256" key="5">
    <source>
        <dbReference type="PROSITE-ProRule" id="PRU00302"/>
    </source>
</evidence>
<feature type="disulfide bond" evidence="5">
    <location>
        <begin position="66"/>
        <end position="93"/>
    </location>
</feature>
<gene>
    <name evidence="7" type="ORF">BRAFLDRAFT_232050</name>
</gene>
<feature type="non-terminal residue" evidence="7">
    <location>
        <position position="442"/>
    </location>
</feature>
<feature type="disulfide bond" evidence="5">
    <location>
        <begin position="242"/>
        <end position="269"/>
    </location>
</feature>
<proteinExistence type="predicted"/>
<dbReference type="AlphaFoldDB" id="C3Y2D6"/>
<feature type="domain" description="Sushi" evidence="6">
    <location>
        <begin position="329"/>
        <end position="385"/>
    </location>
</feature>
<dbReference type="STRING" id="7739.C3Y2D6"/>
<feature type="disulfide bond" evidence="5">
    <location>
        <begin position="180"/>
        <end position="207"/>
    </location>
</feature>
<name>C3Y2D6_BRAFL</name>
<reference evidence="7" key="1">
    <citation type="journal article" date="2008" name="Nature">
        <title>The amphioxus genome and the evolution of the chordate karyotype.</title>
        <authorList>
            <consortium name="US DOE Joint Genome Institute (JGI-PGF)"/>
            <person name="Putnam N.H."/>
            <person name="Butts T."/>
            <person name="Ferrier D.E.K."/>
            <person name="Furlong R.F."/>
            <person name="Hellsten U."/>
            <person name="Kawashima T."/>
            <person name="Robinson-Rechavi M."/>
            <person name="Shoguchi E."/>
            <person name="Terry A."/>
            <person name="Yu J.-K."/>
            <person name="Benito-Gutierrez E.L."/>
            <person name="Dubchak I."/>
            <person name="Garcia-Fernandez J."/>
            <person name="Gibson-Brown J.J."/>
            <person name="Grigoriev I.V."/>
            <person name="Horton A.C."/>
            <person name="de Jong P.J."/>
            <person name="Jurka J."/>
            <person name="Kapitonov V.V."/>
            <person name="Kohara Y."/>
            <person name="Kuroki Y."/>
            <person name="Lindquist E."/>
            <person name="Lucas S."/>
            <person name="Osoegawa K."/>
            <person name="Pennacchio L.A."/>
            <person name="Salamov A.A."/>
            <person name="Satou Y."/>
            <person name="Sauka-Spengler T."/>
            <person name="Schmutz J."/>
            <person name="Shin-I T."/>
            <person name="Toyoda A."/>
            <person name="Bronner-Fraser M."/>
            <person name="Fujiyama A."/>
            <person name="Holland L.Z."/>
            <person name="Holland P.W.H."/>
            <person name="Satoh N."/>
            <person name="Rokhsar D.S."/>
        </authorList>
    </citation>
    <scope>NUCLEOTIDE SEQUENCE [LARGE SCALE GENOMIC DNA]</scope>
    <source>
        <strain evidence="7">S238N-H82</strain>
        <tissue evidence="7">Testes</tissue>
    </source>
</reference>
<feature type="disulfide bond" evidence="5">
    <location>
        <begin position="413"/>
        <end position="440"/>
    </location>
</feature>
<feature type="domain" description="Sushi" evidence="6">
    <location>
        <begin position="272"/>
        <end position="328"/>
    </location>
</feature>
<dbReference type="SUPFAM" id="SSF57535">
    <property type="entry name" value="Complement control module/SCR domain"/>
    <property type="match status" value="8"/>
</dbReference>
<feature type="domain" description="Sushi" evidence="6">
    <location>
        <begin position="39"/>
        <end position="95"/>
    </location>
</feature>
<comment type="caution">
    <text evidence="5">Lacks conserved residue(s) required for the propagation of feature annotation.</text>
</comment>
<keyword evidence="4" id="KW-0325">Glycoprotein</keyword>
<organism>
    <name type="scientific">Branchiostoma floridae</name>
    <name type="common">Florida lancelet</name>
    <name type="synonym">Amphioxus</name>
    <dbReference type="NCBI Taxonomy" id="7739"/>
    <lineage>
        <taxon>Eukaryota</taxon>
        <taxon>Metazoa</taxon>
        <taxon>Chordata</taxon>
        <taxon>Cephalochordata</taxon>
        <taxon>Leptocardii</taxon>
        <taxon>Amphioxiformes</taxon>
        <taxon>Branchiostomatidae</taxon>
        <taxon>Branchiostoma</taxon>
    </lineage>
</organism>
<dbReference type="InterPro" id="IPR050350">
    <property type="entry name" value="Compl-Cell_Adhes-Reg"/>
</dbReference>